<evidence type="ECO:0000313" key="2">
    <source>
        <dbReference type="EMBL" id="KAG7664179.1"/>
    </source>
</evidence>
<dbReference type="GeneID" id="73469084"/>
<proteinExistence type="predicted"/>
<feature type="compositionally biased region" description="Basic and acidic residues" evidence="1">
    <location>
        <begin position="73"/>
        <end position="86"/>
    </location>
</feature>
<dbReference type="RefSeq" id="XP_049264411.1">
    <property type="nucleotide sequence ID" value="XM_049406016.1"/>
</dbReference>
<feature type="region of interest" description="Disordered" evidence="1">
    <location>
        <begin position="33"/>
        <end position="112"/>
    </location>
</feature>
<dbReference type="Proteomes" id="UP000694255">
    <property type="component" value="Unassembled WGS sequence"/>
</dbReference>
<protein>
    <submittedName>
        <fullName evidence="2">Uncharacterized protein</fullName>
    </submittedName>
</protein>
<reference evidence="2 3" key="1">
    <citation type="journal article" date="2021" name="DNA Res.">
        <title>Genome analysis of Candida subhashii reveals its hybrid nature and dual mitochondrial genome conformations.</title>
        <authorList>
            <person name="Mixao V."/>
            <person name="Hegedusova E."/>
            <person name="Saus E."/>
            <person name="Pryszcz L.P."/>
            <person name="Cillingova A."/>
            <person name="Nosek J."/>
            <person name="Gabaldon T."/>
        </authorList>
    </citation>
    <scope>NUCLEOTIDE SEQUENCE [LARGE SCALE GENOMIC DNA]</scope>
    <source>
        <strain evidence="2 3">CBS 10753</strain>
    </source>
</reference>
<name>A0A8J5QMA4_9ASCO</name>
<dbReference type="OrthoDB" id="4019231at2759"/>
<keyword evidence="3" id="KW-1185">Reference proteome</keyword>
<gene>
    <name evidence="2" type="ORF">J8A68_002283</name>
</gene>
<comment type="caution">
    <text evidence="2">The sequence shown here is derived from an EMBL/GenBank/DDBJ whole genome shotgun (WGS) entry which is preliminary data.</text>
</comment>
<evidence type="ECO:0000256" key="1">
    <source>
        <dbReference type="SAM" id="MobiDB-lite"/>
    </source>
</evidence>
<dbReference type="EMBL" id="JAGSYN010000104">
    <property type="protein sequence ID" value="KAG7664179.1"/>
    <property type="molecule type" value="Genomic_DNA"/>
</dbReference>
<organism evidence="2 3">
    <name type="scientific">[Candida] subhashii</name>
    <dbReference type="NCBI Taxonomy" id="561895"/>
    <lineage>
        <taxon>Eukaryota</taxon>
        <taxon>Fungi</taxon>
        <taxon>Dikarya</taxon>
        <taxon>Ascomycota</taxon>
        <taxon>Saccharomycotina</taxon>
        <taxon>Pichiomycetes</taxon>
        <taxon>Debaryomycetaceae</taxon>
        <taxon>Spathaspora</taxon>
    </lineage>
</organism>
<accession>A0A8J5QMA4</accession>
<dbReference type="AlphaFoldDB" id="A0A8J5QMA4"/>
<evidence type="ECO:0000313" key="3">
    <source>
        <dbReference type="Proteomes" id="UP000694255"/>
    </source>
</evidence>
<sequence length="230" mass="26767">MNSETNRRKKSGLSFQSDLIRYQELLKCNLEQDIPPRRGERGARGTRRTSTRTNQEVPVSYNLPIRNTRSKKRLLEQMKQQQEERSKRNKRQKRPTPIEPLPTLSRPKYIPSTSSTITLKKPIYKSQTTVGAPPAISKETKTSFETKVLLDHTYPELINLIKTNMSLKNPELNTIDISLHHKLFPKNLAQETSRFEITPEYYNNENENSLLSMTKMNNFSNDIDIKGSYR</sequence>
<feature type="compositionally biased region" description="Basic and acidic residues" evidence="1">
    <location>
        <begin position="34"/>
        <end position="43"/>
    </location>
</feature>